<dbReference type="SUPFAM" id="SSF102405">
    <property type="entry name" value="MCP/YpsA-like"/>
    <property type="match status" value="1"/>
</dbReference>
<dbReference type="Proteomes" id="UP000442244">
    <property type="component" value="Unassembled WGS sequence"/>
</dbReference>
<dbReference type="Gene3D" id="3.40.50.450">
    <property type="match status" value="1"/>
</dbReference>
<comment type="similarity">
    <text evidence="1">Belongs to the UPF0398 family.</text>
</comment>
<dbReference type="PIRSF" id="PIRSF021290">
    <property type="entry name" value="DUF1273"/>
    <property type="match status" value="1"/>
</dbReference>
<accession>A0A6P2CPG6</accession>
<sequence>MRLWVTGYRSYEIGTFGDNDPKIKILKYAIQQELKQQLENGLEWVITGAQLGIEQWTIEVVSDMKKEYPDLKLAMMLPFAQFGSQWNENNQAKLQKLSLQSDFSENVSNKPFQGPMQLKNYQKFMLEHTDGALFIYDTEFEGKTSFDYQVVTSYQLQTPYPLIQIDMDQLQEYATEFSEKIKDSYD</sequence>
<name>A0A6P2CPG6_9LACO</name>
<reference evidence="2 3" key="1">
    <citation type="submission" date="2019-01" db="EMBL/GenBank/DDBJ databases">
        <title>Leuconostoc litchii sp. nov., a novel lactic acid bacterium isolated from lychee.</title>
        <authorList>
            <person name="Wang L.-T."/>
        </authorList>
    </citation>
    <scope>NUCLEOTIDE SEQUENCE [LARGE SCALE GENOMIC DNA]</scope>
    <source>
        <strain evidence="2 3">MB7</strain>
    </source>
</reference>
<dbReference type="EMBL" id="SDGY01000001">
    <property type="protein sequence ID" value="TYC47283.1"/>
    <property type="molecule type" value="Genomic_DNA"/>
</dbReference>
<dbReference type="HAMAP" id="MF_01575">
    <property type="entry name" value="UPF0398"/>
    <property type="match status" value="1"/>
</dbReference>
<comment type="caution">
    <text evidence="2">The sequence shown here is derived from an EMBL/GenBank/DDBJ whole genome shotgun (WGS) entry which is preliminary data.</text>
</comment>
<gene>
    <name evidence="2" type="ORF">ESZ47_03860</name>
</gene>
<dbReference type="PANTHER" id="PTHR38440">
    <property type="entry name" value="UPF0398 PROTEIN YPSA"/>
    <property type="match status" value="1"/>
</dbReference>
<dbReference type="OrthoDB" id="2301957at2"/>
<keyword evidence="3" id="KW-1185">Reference proteome</keyword>
<organism evidence="2 3">
    <name type="scientific">Leuconostoc litchii</name>
    <dbReference type="NCBI Taxonomy" id="1981069"/>
    <lineage>
        <taxon>Bacteria</taxon>
        <taxon>Bacillati</taxon>
        <taxon>Bacillota</taxon>
        <taxon>Bacilli</taxon>
        <taxon>Lactobacillales</taxon>
        <taxon>Lactobacillaceae</taxon>
        <taxon>Leuconostoc</taxon>
    </lineage>
</organism>
<dbReference type="RefSeq" id="WP_148604915.1">
    <property type="nucleotide sequence ID" value="NZ_BSUV01000001.1"/>
</dbReference>
<dbReference type="InterPro" id="IPR010697">
    <property type="entry name" value="YspA"/>
</dbReference>
<dbReference type="AlphaFoldDB" id="A0A6P2CPG6"/>
<protein>
    <recommendedName>
        <fullName evidence="1">UPF0398 protein ESZ47_03860</fullName>
    </recommendedName>
</protein>
<evidence type="ECO:0000313" key="2">
    <source>
        <dbReference type="EMBL" id="TYC47283.1"/>
    </source>
</evidence>
<dbReference type="PANTHER" id="PTHR38440:SF1">
    <property type="entry name" value="UPF0398 PROTEIN SPR0331"/>
    <property type="match status" value="1"/>
</dbReference>
<evidence type="ECO:0000313" key="3">
    <source>
        <dbReference type="Proteomes" id="UP000442244"/>
    </source>
</evidence>
<proteinExistence type="inferred from homology"/>
<dbReference type="NCBIfam" id="NF010181">
    <property type="entry name" value="PRK13660.1"/>
    <property type="match status" value="1"/>
</dbReference>
<evidence type="ECO:0000256" key="1">
    <source>
        <dbReference type="HAMAP-Rule" id="MF_01575"/>
    </source>
</evidence>
<dbReference type="Pfam" id="PF06908">
    <property type="entry name" value="YpsA"/>
    <property type="match status" value="1"/>
</dbReference>